<dbReference type="GO" id="GO:0008168">
    <property type="term" value="F:methyltransferase activity"/>
    <property type="evidence" value="ECO:0007669"/>
    <property type="project" value="UniProtKB-KW"/>
</dbReference>
<evidence type="ECO:0000313" key="11">
    <source>
        <dbReference type="EMBL" id="KAG0449155.1"/>
    </source>
</evidence>
<dbReference type="GO" id="GO:0032259">
    <property type="term" value="P:methylation"/>
    <property type="evidence" value="ECO:0007669"/>
    <property type="project" value="UniProtKB-KW"/>
</dbReference>
<dbReference type="EMBL" id="JADCNM010000204">
    <property type="protein sequence ID" value="KAG0449155.1"/>
    <property type="molecule type" value="Genomic_DNA"/>
</dbReference>
<evidence type="ECO:0000256" key="8">
    <source>
        <dbReference type="ARBA" id="ARBA00067848"/>
    </source>
</evidence>
<dbReference type="AlphaFoldDB" id="A0A835PCV3"/>
<evidence type="ECO:0000256" key="7">
    <source>
        <dbReference type="ARBA" id="ARBA00059299"/>
    </source>
</evidence>
<accession>A0A835PCV3</accession>
<dbReference type="Proteomes" id="UP000639772">
    <property type="component" value="Unassembled WGS sequence"/>
</dbReference>
<evidence type="ECO:0000256" key="1">
    <source>
        <dbReference type="ARBA" id="ARBA00008361"/>
    </source>
</evidence>
<sequence length="262" mass="30382">MLVDEAAASGSEKEPPRNLLPRKASSYGDHRYWDARFETEEHYEWLKEYSYFEHLIRPYLRSTHSILELGCGNSRLSEGLLAEGVNDITCIDLSAVAVQRMRCRLNEKGLQGIQVIQADMLELPFKSESFDLVIEKGTMDVLYVDSGDPWNPRSETVCRVMKMLKGVHKVLKLDGIFISISFGQPHFRRRQFEAPYFTWSVETKTFGEGFHYFFNILKKGRRSLDDKKVSTECCTVPRISLFHDDLDDENFLFRFDIDELGI</sequence>
<proteinExistence type="inferred from homology"/>
<keyword evidence="3" id="KW-0489">Methyltransferase</keyword>
<evidence type="ECO:0000256" key="9">
    <source>
        <dbReference type="SAM" id="MobiDB-lite"/>
    </source>
</evidence>
<dbReference type="InterPro" id="IPR029063">
    <property type="entry name" value="SAM-dependent_MTases_sf"/>
</dbReference>
<dbReference type="Pfam" id="PF13847">
    <property type="entry name" value="Methyltransf_31"/>
    <property type="match status" value="1"/>
</dbReference>
<evidence type="ECO:0000313" key="12">
    <source>
        <dbReference type="EMBL" id="KAG0449208.1"/>
    </source>
</evidence>
<dbReference type="Gene3D" id="3.40.50.150">
    <property type="entry name" value="Vaccinia Virus protein VP39"/>
    <property type="match status" value="1"/>
</dbReference>
<name>A0A835PCV3_VANPL</name>
<reference evidence="13 14" key="1">
    <citation type="journal article" date="2020" name="Nat. Food">
        <title>A phased Vanilla planifolia genome enables genetic improvement of flavour and production.</title>
        <authorList>
            <person name="Hasing T."/>
            <person name="Tang H."/>
            <person name="Brym M."/>
            <person name="Khazi F."/>
            <person name="Huang T."/>
            <person name="Chambers A.H."/>
        </authorList>
    </citation>
    <scope>NUCLEOTIDE SEQUENCE [LARGE SCALE GENOMIC DNA]</scope>
    <source>
        <tissue evidence="12">Leaf</tissue>
    </source>
</reference>
<evidence type="ECO:0000256" key="6">
    <source>
        <dbReference type="ARBA" id="ARBA00052410"/>
    </source>
</evidence>
<protein>
    <recommendedName>
        <fullName evidence="8">EEF1A lysine methyltransferase 4</fullName>
    </recommendedName>
</protein>
<dbReference type="EMBL" id="JADCNL010000203">
    <property type="protein sequence ID" value="KAG0449208.1"/>
    <property type="molecule type" value="Genomic_DNA"/>
</dbReference>
<dbReference type="PANTHER" id="PTHR12176:SF80">
    <property type="entry name" value="EEF1A LYSINE METHYLTRANSFERASE 4"/>
    <property type="match status" value="1"/>
</dbReference>
<keyword evidence="13" id="KW-1185">Reference proteome</keyword>
<dbReference type="InterPro" id="IPR025714">
    <property type="entry name" value="Methyltranfer_dom"/>
</dbReference>
<dbReference type="Proteomes" id="UP000636800">
    <property type="component" value="Unassembled WGS sequence"/>
</dbReference>
<comment type="function">
    <text evidence="7">Protein-lysine methyltransferase that efficiently catalyzes three successive methylations on 'Lys-36' in eukaryotic translation elongation factor 1 alpha (EEF1A1 or EEF1A2).</text>
</comment>
<dbReference type="CDD" id="cd02440">
    <property type="entry name" value="AdoMet_MTases"/>
    <property type="match status" value="1"/>
</dbReference>
<evidence type="ECO:0000256" key="2">
    <source>
        <dbReference type="ARBA" id="ARBA00022553"/>
    </source>
</evidence>
<feature type="region of interest" description="Disordered" evidence="9">
    <location>
        <begin position="1"/>
        <end position="22"/>
    </location>
</feature>
<evidence type="ECO:0000256" key="3">
    <source>
        <dbReference type="ARBA" id="ARBA00022603"/>
    </source>
</evidence>
<comment type="catalytic activity">
    <reaction evidence="6">
        <text>N(6),N(6)-dimethyl-L-lysyl-[protein] + S-adenosyl-L-methionine = N(6),N(6),N(6)-trimethyl-L-lysyl-[protein] + S-adenosyl-L-homocysteine + H(+)</text>
        <dbReference type="Rhea" id="RHEA:54200"/>
        <dbReference type="Rhea" id="RHEA-COMP:13826"/>
        <dbReference type="Rhea" id="RHEA-COMP:13827"/>
        <dbReference type="ChEBI" id="CHEBI:15378"/>
        <dbReference type="ChEBI" id="CHEBI:57856"/>
        <dbReference type="ChEBI" id="CHEBI:59789"/>
        <dbReference type="ChEBI" id="CHEBI:61961"/>
        <dbReference type="ChEBI" id="CHEBI:61976"/>
    </reaction>
</comment>
<dbReference type="InterPro" id="IPR051419">
    <property type="entry name" value="Lys/N-term_MeTrsfase_sf"/>
</dbReference>
<dbReference type="PANTHER" id="PTHR12176">
    <property type="entry name" value="SAM-DEPENDENT METHYLTRANSFERASE SUPERFAMILY PROTEIN"/>
    <property type="match status" value="1"/>
</dbReference>
<dbReference type="OrthoDB" id="411785at2759"/>
<comment type="caution">
    <text evidence="12">The sequence shown here is derived from an EMBL/GenBank/DDBJ whole genome shotgun (WGS) entry which is preliminary data.</text>
</comment>
<keyword evidence="5" id="KW-0949">S-adenosyl-L-methionine</keyword>
<evidence type="ECO:0000313" key="13">
    <source>
        <dbReference type="Proteomes" id="UP000636800"/>
    </source>
</evidence>
<evidence type="ECO:0000256" key="5">
    <source>
        <dbReference type="ARBA" id="ARBA00022691"/>
    </source>
</evidence>
<feature type="domain" description="Methyltransferase" evidence="10">
    <location>
        <begin position="63"/>
        <end position="183"/>
    </location>
</feature>
<comment type="similarity">
    <text evidence="1">Belongs to the methyltransferase superfamily.</text>
</comment>
<dbReference type="SUPFAM" id="SSF53335">
    <property type="entry name" value="S-adenosyl-L-methionine-dependent methyltransferases"/>
    <property type="match status" value="1"/>
</dbReference>
<evidence type="ECO:0000256" key="4">
    <source>
        <dbReference type="ARBA" id="ARBA00022679"/>
    </source>
</evidence>
<keyword evidence="2" id="KW-0597">Phosphoprotein</keyword>
<gene>
    <name evidence="11" type="ORF">HPP92_027456</name>
    <name evidence="12" type="ORF">HPP92_027474</name>
</gene>
<keyword evidence="4" id="KW-0808">Transferase</keyword>
<dbReference type="FunFam" id="3.40.50.150:FF:000111">
    <property type="entry name" value="EEF1A lysine methyltransferase 4"/>
    <property type="match status" value="1"/>
</dbReference>
<evidence type="ECO:0000259" key="10">
    <source>
        <dbReference type="Pfam" id="PF13847"/>
    </source>
</evidence>
<organism evidence="12 13">
    <name type="scientific">Vanilla planifolia</name>
    <name type="common">Vanilla</name>
    <dbReference type="NCBI Taxonomy" id="51239"/>
    <lineage>
        <taxon>Eukaryota</taxon>
        <taxon>Viridiplantae</taxon>
        <taxon>Streptophyta</taxon>
        <taxon>Embryophyta</taxon>
        <taxon>Tracheophyta</taxon>
        <taxon>Spermatophyta</taxon>
        <taxon>Magnoliopsida</taxon>
        <taxon>Liliopsida</taxon>
        <taxon>Asparagales</taxon>
        <taxon>Orchidaceae</taxon>
        <taxon>Vanilloideae</taxon>
        <taxon>Vanilleae</taxon>
        <taxon>Vanilla</taxon>
    </lineage>
</organism>
<evidence type="ECO:0000313" key="14">
    <source>
        <dbReference type="Proteomes" id="UP000639772"/>
    </source>
</evidence>